<keyword evidence="3" id="KW-1185">Reference proteome</keyword>
<evidence type="ECO:0000256" key="1">
    <source>
        <dbReference type="SAM" id="SignalP"/>
    </source>
</evidence>
<keyword evidence="1" id="KW-0732">Signal</keyword>
<feature type="signal peptide" evidence="1">
    <location>
        <begin position="1"/>
        <end position="18"/>
    </location>
</feature>
<protein>
    <submittedName>
        <fullName evidence="2">Uncharacterized protein</fullName>
    </submittedName>
</protein>
<organism evidence="2 3">
    <name type="scientific">Sulfitobacter profundi</name>
    <dbReference type="NCBI Taxonomy" id="2679961"/>
    <lineage>
        <taxon>Bacteria</taxon>
        <taxon>Pseudomonadati</taxon>
        <taxon>Pseudomonadota</taxon>
        <taxon>Alphaproteobacteria</taxon>
        <taxon>Rhodobacterales</taxon>
        <taxon>Roseobacteraceae</taxon>
        <taxon>Sulfitobacter</taxon>
    </lineage>
</organism>
<proteinExistence type="predicted"/>
<feature type="chain" id="PRO_5045732262" evidence="1">
    <location>
        <begin position="19"/>
        <end position="122"/>
    </location>
</feature>
<evidence type="ECO:0000313" key="2">
    <source>
        <dbReference type="EMBL" id="MFC6640798.1"/>
    </source>
</evidence>
<evidence type="ECO:0000313" key="3">
    <source>
        <dbReference type="Proteomes" id="UP001596403"/>
    </source>
</evidence>
<sequence length="122" mass="12971">MKRILASMVGLMGLSALAGQGVSVAVERAPDPDPAPAPEPCPLEGAIQAAQRGAQVFFVVGEARHINLAKREFMRRCPDLRPGGNRLICDLGEILIQSARAGAETAAGWRGPILFDRGLWKA</sequence>
<dbReference type="Proteomes" id="UP001596403">
    <property type="component" value="Unassembled WGS sequence"/>
</dbReference>
<gene>
    <name evidence="2" type="ORF">ACFQAU_02720</name>
</gene>
<accession>A0ABW1YW74</accession>
<dbReference type="EMBL" id="JBHSWA010000001">
    <property type="protein sequence ID" value="MFC6640798.1"/>
    <property type="molecule type" value="Genomic_DNA"/>
</dbReference>
<name>A0ABW1YW74_9RHOB</name>
<reference evidence="3" key="1">
    <citation type="journal article" date="2019" name="Int. J. Syst. Evol. Microbiol.">
        <title>The Global Catalogue of Microorganisms (GCM) 10K type strain sequencing project: providing services to taxonomists for standard genome sequencing and annotation.</title>
        <authorList>
            <consortium name="The Broad Institute Genomics Platform"/>
            <consortium name="The Broad Institute Genome Sequencing Center for Infectious Disease"/>
            <person name="Wu L."/>
            <person name="Ma J."/>
        </authorList>
    </citation>
    <scope>NUCLEOTIDE SEQUENCE [LARGE SCALE GENOMIC DNA]</scope>
    <source>
        <strain evidence="3">NBRC 111368</strain>
    </source>
</reference>
<dbReference type="RefSeq" id="WP_386280359.1">
    <property type="nucleotide sequence ID" value="NZ_JBHSWA010000001.1"/>
</dbReference>
<comment type="caution">
    <text evidence="2">The sequence shown here is derived from an EMBL/GenBank/DDBJ whole genome shotgun (WGS) entry which is preliminary data.</text>
</comment>